<dbReference type="Pfam" id="PF07727">
    <property type="entry name" value="RVT_2"/>
    <property type="match status" value="1"/>
</dbReference>
<sequence>MFGTVPPIPQPLGTITGGSHVTNVPAFDTEDFFGWKDRRLANQDKRLKSIINACLLNDVMKSVIKCATTKSMWTNLILAHDGPSDTRDTKIAALRLEFNAFKALEGEKDNDSDVKEDTRSSRKYKGLKAEIAIFTKKIDVVSKSKSKKGLVAESFDWDDESVSSEDKGTTRFKAFMAIAKDEPSVEKVDARSDYTHVKLHYVEDQRKNLLSKFNSLNQELSSSDVITLTDLTQTSSVSKETNPLSKSSSVPDPCPDKKADSSTEQLLLTLMEENINSPDKSLEFTIDNDHPVHNEPDNFESHDNLKPAKVQDSIINEPISEAEPSPIIISPLAKVFINPFVPQDKWSREKHIDLVNIMGEPLAGVTTRSRIKDSKAASAHECLYMDEIGVVIKNKARLVAQGFIQEEMIGYDETFTPVARLEAIKNFIAYASYMGFMVYHMDVKSAFLNEKILEEVYVQQPPGFESSEFPNRVCKLDKALYGLIQVLRAWYETHLKFLIQHKFVRAEPRFTRLVAEVGMLNIKKEVPDKKKTVRAALATLGLADENEPQLSSTDLINSSPLRIRYFSATWRVLMLYIVKCLRGICLSSEHLLGDAYKNDNLKTMKPHKITASSFKPLTAFEVLLTSYMRKVAKLSEQLEKSLILPSRGVNADTTADKSSFGTAVQHGAQPKAATDKKSSKKKIPSSSKPKASNVVRKKSSPKKQAVETQHAEEPLVIADATKGVESSESAEEIRNQTKPAEAEKVHENIVEDNVEDPLATDSRIQSMEVDSDLESMLDDEIESVFAFEADSDDDEENHSIHKEELSKIDEAVAGNMTDVLVDMAHSKDTTDNASADKPAIIMADAFEERMHELLSDTLKNILPHIIKDYVKKALSKLDKRVKKTLKAQVSEIVLKPIYKEFNALIKMESTSEEPPTKKLKSVLEDFTIPSPTLLNTFRPLVIRPLVIIDKSLLSNIHQTFSAQDPLITLLFLPQRLLIKKRDKSQVSNDDQLKKLMPFMDEGESLPKFLNLHQFGTSGEGQMTSEEAKAQIEEIKRAKKLKGYNHCISFRDDPLPITKISYRVNNSTKEATKGIPRNNQPLNYKIYDKHVLKKLGLSKWLEVFDVASKSQSKSNDQLLKNLKAKFQWVATQVGKLGIPSPYQLTAFELPSAEKKKSLKRKRRAEVIKELFVKENIVVHGMHGSLVPYVRVVGSPGLVVAEPEAEIRLSVEDSLSAKHQQAKKDSLGAKYQREMKGLAECKASVSNLRRIQVKDIVKEVKDYLKTYSSTVMDISWHLLLCRTYTLVS</sequence>
<protein>
    <submittedName>
        <fullName evidence="3">Retrovirus-related Pol polyprotein from transposon TNT 1-94</fullName>
    </submittedName>
</protein>
<feature type="compositionally biased region" description="Polar residues" evidence="1">
    <location>
        <begin position="234"/>
        <end position="250"/>
    </location>
</feature>
<comment type="caution">
    <text evidence="3">The sequence shown here is derived from an EMBL/GenBank/DDBJ whole genome shotgun (WGS) entry which is preliminary data.</text>
</comment>
<evidence type="ECO:0000259" key="2">
    <source>
        <dbReference type="Pfam" id="PF07727"/>
    </source>
</evidence>
<dbReference type="EMBL" id="BKCJ010001618">
    <property type="protein sequence ID" value="GEU42796.1"/>
    <property type="molecule type" value="Genomic_DNA"/>
</dbReference>
<dbReference type="InterPro" id="IPR013103">
    <property type="entry name" value="RVT_2"/>
</dbReference>
<reference evidence="3" key="1">
    <citation type="journal article" date="2019" name="Sci. Rep.">
        <title>Draft genome of Tanacetum cinerariifolium, the natural source of mosquito coil.</title>
        <authorList>
            <person name="Yamashiro T."/>
            <person name="Shiraishi A."/>
            <person name="Satake H."/>
            <person name="Nakayama K."/>
        </authorList>
    </citation>
    <scope>NUCLEOTIDE SEQUENCE</scope>
</reference>
<name>A0A6L2K0E7_TANCI</name>
<feature type="domain" description="Reverse transcriptase Ty1/copia-type" evidence="2">
    <location>
        <begin position="390"/>
        <end position="507"/>
    </location>
</feature>
<feature type="region of interest" description="Disordered" evidence="1">
    <location>
        <begin position="234"/>
        <end position="261"/>
    </location>
</feature>
<evidence type="ECO:0000313" key="3">
    <source>
        <dbReference type="EMBL" id="GEU42796.1"/>
    </source>
</evidence>
<gene>
    <name evidence="3" type="ORF">Tci_014774</name>
</gene>
<evidence type="ECO:0000256" key="1">
    <source>
        <dbReference type="SAM" id="MobiDB-lite"/>
    </source>
</evidence>
<feature type="region of interest" description="Disordered" evidence="1">
    <location>
        <begin position="660"/>
        <end position="743"/>
    </location>
</feature>
<proteinExistence type="predicted"/>
<accession>A0A6L2K0E7</accession>
<organism evidence="3">
    <name type="scientific">Tanacetum cinerariifolium</name>
    <name type="common">Dalmatian daisy</name>
    <name type="synonym">Chrysanthemum cinerariifolium</name>
    <dbReference type="NCBI Taxonomy" id="118510"/>
    <lineage>
        <taxon>Eukaryota</taxon>
        <taxon>Viridiplantae</taxon>
        <taxon>Streptophyta</taxon>
        <taxon>Embryophyta</taxon>
        <taxon>Tracheophyta</taxon>
        <taxon>Spermatophyta</taxon>
        <taxon>Magnoliopsida</taxon>
        <taxon>eudicotyledons</taxon>
        <taxon>Gunneridae</taxon>
        <taxon>Pentapetalae</taxon>
        <taxon>asterids</taxon>
        <taxon>campanulids</taxon>
        <taxon>Asterales</taxon>
        <taxon>Asteraceae</taxon>
        <taxon>Asteroideae</taxon>
        <taxon>Anthemideae</taxon>
        <taxon>Anthemidinae</taxon>
        <taxon>Tanacetum</taxon>
    </lineage>
</organism>
<feature type="compositionally biased region" description="Basic and acidic residues" evidence="1">
    <location>
        <begin position="731"/>
        <end position="743"/>
    </location>
</feature>